<proteinExistence type="predicted"/>
<feature type="transmembrane region" description="Helical" evidence="8">
    <location>
        <begin position="289"/>
        <end position="310"/>
    </location>
</feature>
<feature type="binding site" evidence="7">
    <location>
        <position position="296"/>
    </location>
    <ligand>
        <name>Zn(2+)</name>
        <dbReference type="ChEBI" id="CHEBI:29105"/>
        <note>catalytic</note>
    </ligand>
</feature>
<dbReference type="AlphaFoldDB" id="A0A520N304"/>
<organism evidence="9 10">
    <name type="scientific">SAR86 cluster bacterium</name>
    <dbReference type="NCBI Taxonomy" id="2030880"/>
    <lineage>
        <taxon>Bacteria</taxon>
        <taxon>Pseudomonadati</taxon>
        <taxon>Pseudomonadota</taxon>
        <taxon>Gammaproteobacteria</taxon>
        <taxon>SAR86 cluster</taxon>
    </lineage>
</organism>
<feature type="transmembrane region" description="Helical" evidence="8">
    <location>
        <begin position="174"/>
        <end position="193"/>
    </location>
</feature>
<accession>A0A520N304</accession>
<dbReference type="GO" id="GO:0006672">
    <property type="term" value="P:ceramide metabolic process"/>
    <property type="evidence" value="ECO:0007669"/>
    <property type="project" value="InterPro"/>
</dbReference>
<dbReference type="Proteomes" id="UP000318710">
    <property type="component" value="Unassembled WGS sequence"/>
</dbReference>
<evidence type="ECO:0000313" key="9">
    <source>
        <dbReference type="EMBL" id="RZO27858.1"/>
    </source>
</evidence>
<feature type="transmembrane region" description="Helical" evidence="8">
    <location>
        <begin position="252"/>
        <end position="269"/>
    </location>
</feature>
<dbReference type="InterPro" id="IPR008901">
    <property type="entry name" value="ACER"/>
</dbReference>
<evidence type="ECO:0000313" key="10">
    <source>
        <dbReference type="Proteomes" id="UP000318710"/>
    </source>
</evidence>
<evidence type="ECO:0000256" key="5">
    <source>
        <dbReference type="ARBA" id="ARBA00023136"/>
    </source>
</evidence>
<feature type="binding site" evidence="6">
    <location>
        <position position="46"/>
    </location>
    <ligand>
        <name>Ca(2+)</name>
        <dbReference type="ChEBI" id="CHEBI:29108"/>
    </ligand>
</feature>
<evidence type="ECO:0000256" key="6">
    <source>
        <dbReference type="PIRSR" id="PIRSR608901-1"/>
    </source>
</evidence>
<feature type="transmembrane region" description="Helical" evidence="8">
    <location>
        <begin position="149"/>
        <end position="168"/>
    </location>
</feature>
<protein>
    <recommendedName>
        <fullName evidence="11">Ceramidase</fullName>
    </recommendedName>
</protein>
<feature type="transmembrane region" description="Helical" evidence="8">
    <location>
        <begin position="7"/>
        <end position="28"/>
    </location>
</feature>
<sequence length="316" mass="36480">MFKKDNAFIITLILSILFLIVFYVLSYFQLIQSEESLSFIGEASRWCERISAGAFREPINTLTNLGFMFAGLYILYTLTNETSFNDFSGLNKITILYGVAVVYLGPGSMMMHGTNTEWGGWADNLSMVMYIIIPWLYNIYKMSQWSVNTFLKVYISIVVFYAVMRGLFGYGMGIGLDLFGVSIGLWVISEFLYRFWSPSMRFVSGFVGFLVLMIFGIFPSEVFENISEYWWIVFFWLPGILAVQKPKGSRTYIWYFAGMTAYIAAWLIWLQGNLTINPNSEFCNPDSLIQAHGIWHILTAVSTIFFFYHYRSERSV</sequence>
<evidence type="ECO:0008006" key="11">
    <source>
        <dbReference type="Google" id="ProtNLM"/>
    </source>
</evidence>
<evidence type="ECO:0000256" key="7">
    <source>
        <dbReference type="PIRSR" id="PIRSR608901-2"/>
    </source>
</evidence>
<comment type="subcellular location">
    <subcellularLocation>
        <location evidence="1">Membrane</location>
        <topology evidence="1">Multi-pass membrane protein</topology>
    </subcellularLocation>
</comment>
<name>A0A520N304_9GAMM</name>
<feature type="transmembrane region" description="Helical" evidence="8">
    <location>
        <begin position="59"/>
        <end position="78"/>
    </location>
</feature>
<dbReference type="GO" id="GO:0016811">
    <property type="term" value="F:hydrolase activity, acting on carbon-nitrogen (but not peptide) bonds, in linear amides"/>
    <property type="evidence" value="ECO:0007669"/>
    <property type="project" value="InterPro"/>
</dbReference>
<evidence type="ECO:0000256" key="8">
    <source>
        <dbReference type="SAM" id="Phobius"/>
    </source>
</evidence>
<dbReference type="GO" id="GO:0016020">
    <property type="term" value="C:membrane"/>
    <property type="evidence" value="ECO:0007669"/>
    <property type="project" value="UniProtKB-SubCell"/>
</dbReference>
<evidence type="ECO:0000256" key="2">
    <source>
        <dbReference type="ARBA" id="ARBA00022692"/>
    </source>
</evidence>
<keyword evidence="6" id="KW-0479">Metal-binding</keyword>
<feature type="transmembrane region" description="Helical" evidence="8">
    <location>
        <begin position="118"/>
        <end position="137"/>
    </location>
</feature>
<evidence type="ECO:0000256" key="4">
    <source>
        <dbReference type="ARBA" id="ARBA00022989"/>
    </source>
</evidence>
<dbReference type="GO" id="GO:0046872">
    <property type="term" value="F:metal ion binding"/>
    <property type="evidence" value="ECO:0007669"/>
    <property type="project" value="UniProtKB-KW"/>
</dbReference>
<dbReference type="EMBL" id="SHBF01000009">
    <property type="protein sequence ID" value="RZO27858.1"/>
    <property type="molecule type" value="Genomic_DNA"/>
</dbReference>
<keyword evidence="3" id="KW-0378">Hydrolase</keyword>
<gene>
    <name evidence="9" type="ORF">EVA93_02190</name>
</gene>
<feature type="binding site" evidence="6">
    <location>
        <position position="57"/>
    </location>
    <ligand>
        <name>Ca(2+)</name>
        <dbReference type="ChEBI" id="CHEBI:29108"/>
    </ligand>
</feature>
<feature type="binding site" evidence="7">
    <location>
        <position position="292"/>
    </location>
    <ligand>
        <name>Zn(2+)</name>
        <dbReference type="ChEBI" id="CHEBI:29105"/>
        <note>catalytic</note>
    </ligand>
</feature>
<reference evidence="9 10" key="1">
    <citation type="submission" date="2019-02" db="EMBL/GenBank/DDBJ databases">
        <title>Prokaryotic population dynamics and viral predation in marine succession experiment using metagenomics: the confinement effect.</title>
        <authorList>
            <person name="Haro-Moreno J.M."/>
            <person name="Rodriguez-Valera F."/>
            <person name="Lopez-Perez M."/>
        </authorList>
    </citation>
    <scope>NUCLEOTIDE SEQUENCE [LARGE SCALE GENOMIC DNA]</scope>
    <source>
        <strain evidence="9">MED-G160</strain>
    </source>
</reference>
<keyword evidence="5 8" id="KW-0472">Membrane</keyword>
<keyword evidence="7" id="KW-0862">Zinc</keyword>
<keyword evidence="6" id="KW-0106">Calcium</keyword>
<feature type="binding site" evidence="6">
    <location>
        <position position="48"/>
    </location>
    <ligand>
        <name>Ca(2+)</name>
        <dbReference type="ChEBI" id="CHEBI:29108"/>
    </ligand>
</feature>
<comment type="cofactor">
    <cofactor evidence="7">
        <name>Zn(2+)</name>
        <dbReference type="ChEBI" id="CHEBI:29105"/>
    </cofactor>
</comment>
<comment type="caution">
    <text evidence="9">The sequence shown here is derived from an EMBL/GenBank/DDBJ whole genome shotgun (WGS) entry which is preliminary data.</text>
</comment>
<evidence type="ECO:0000256" key="1">
    <source>
        <dbReference type="ARBA" id="ARBA00004141"/>
    </source>
</evidence>
<dbReference type="Pfam" id="PF05875">
    <property type="entry name" value="Ceramidase"/>
    <property type="match status" value="1"/>
</dbReference>
<feature type="transmembrane region" description="Helical" evidence="8">
    <location>
        <begin position="90"/>
        <end position="106"/>
    </location>
</feature>
<feature type="transmembrane region" description="Helical" evidence="8">
    <location>
        <begin position="200"/>
        <end position="220"/>
    </location>
</feature>
<keyword evidence="4 8" id="KW-1133">Transmembrane helix</keyword>
<feature type="transmembrane region" description="Helical" evidence="8">
    <location>
        <begin position="226"/>
        <end position="243"/>
    </location>
</feature>
<evidence type="ECO:0000256" key="3">
    <source>
        <dbReference type="ARBA" id="ARBA00022801"/>
    </source>
</evidence>
<keyword evidence="2 8" id="KW-0812">Transmembrane</keyword>
<feature type="binding site" evidence="7">
    <location>
        <position position="112"/>
    </location>
    <ligand>
        <name>Zn(2+)</name>
        <dbReference type="ChEBI" id="CHEBI:29105"/>
        <note>catalytic</note>
    </ligand>
</feature>